<gene>
    <name evidence="7" type="ORF">ACFPQB_17975</name>
</gene>
<keyword evidence="2" id="KW-0645">Protease</keyword>
<name>A0ABW0ZIM7_9ACTN</name>
<dbReference type="Gene3D" id="3.40.50.1820">
    <property type="entry name" value="alpha/beta hydrolase"/>
    <property type="match status" value="1"/>
</dbReference>
<dbReference type="Proteomes" id="UP001596072">
    <property type="component" value="Unassembled WGS sequence"/>
</dbReference>
<dbReference type="InterPro" id="IPR029058">
    <property type="entry name" value="AB_hydrolase_fold"/>
</dbReference>
<dbReference type="Pfam" id="PF00450">
    <property type="entry name" value="Peptidase_S10"/>
    <property type="match status" value="1"/>
</dbReference>
<dbReference type="EMBL" id="JBHSNS010000011">
    <property type="protein sequence ID" value="MFC5730814.1"/>
    <property type="molecule type" value="Genomic_DNA"/>
</dbReference>
<keyword evidence="3" id="KW-0732">Signal</keyword>
<proteinExistence type="predicted"/>
<reference evidence="8" key="1">
    <citation type="journal article" date="2019" name="Int. J. Syst. Evol. Microbiol.">
        <title>The Global Catalogue of Microorganisms (GCM) 10K type strain sequencing project: providing services to taxonomists for standard genome sequencing and annotation.</title>
        <authorList>
            <consortium name="The Broad Institute Genomics Platform"/>
            <consortium name="The Broad Institute Genome Sequencing Center for Infectious Disease"/>
            <person name="Wu L."/>
            <person name="Ma J."/>
        </authorList>
    </citation>
    <scope>NUCLEOTIDE SEQUENCE [LARGE SCALE GENOMIC DNA]</scope>
    <source>
        <strain evidence="8">YIM 94188</strain>
    </source>
</reference>
<evidence type="ECO:0000256" key="1">
    <source>
        <dbReference type="ARBA" id="ARBA00022645"/>
    </source>
</evidence>
<sequence length="436" mass="47475">MIAPPPVAPVEHLPGYGPVRGRQVAGYVPVSEAQDAHLYVWFIEHADAEPDAPIVLWLNGGPGSSSFLGLFAENGPYRIRPDGTLADNPFGWNTAAGYLMIDQPAGTGLSVVESPEAWARTEEEATRQLLYALQQLFDLLPDLRSRDLYLFGESFAGVYIPMLAHAILQSNDDGGSPIELKGIGVGDGWVDPVLQQRTYGAYAYAHGLIDTSQVAHVHELYGACAAAIERNHPASRQADRICNRIEAYITAVSGGANVYDVRMIGDYDFTPIGTYLDRPDVREALHVDLAAPAWADTSKRVGFLLEKGEQDSVAGLYPALFERLRVLIYNGVFDMDCNFMGTDAWICALDWSFRDEFLSTSRIPWLVDGVLAGRFRRARTLTQLLVDGAGHLVPMDQPQNALRLLEQFLGSGIAGDTSASAEPQPGNGDRLLSPGC</sequence>
<feature type="region of interest" description="Disordered" evidence="6">
    <location>
        <begin position="416"/>
        <end position="436"/>
    </location>
</feature>
<keyword evidence="4" id="KW-0378">Hydrolase</keyword>
<dbReference type="SUPFAM" id="SSF53474">
    <property type="entry name" value="alpha/beta-Hydrolases"/>
    <property type="match status" value="1"/>
</dbReference>
<dbReference type="PROSITE" id="PS00560">
    <property type="entry name" value="CARBOXYPEPT_SER_HIS"/>
    <property type="match status" value="1"/>
</dbReference>
<evidence type="ECO:0000256" key="6">
    <source>
        <dbReference type="SAM" id="MobiDB-lite"/>
    </source>
</evidence>
<evidence type="ECO:0000256" key="2">
    <source>
        <dbReference type="ARBA" id="ARBA00022670"/>
    </source>
</evidence>
<keyword evidence="5" id="KW-0325">Glycoprotein</keyword>
<organism evidence="7 8">
    <name type="scientific">Nocardioides vastitatis</name>
    <dbReference type="NCBI Taxonomy" id="2568655"/>
    <lineage>
        <taxon>Bacteria</taxon>
        <taxon>Bacillati</taxon>
        <taxon>Actinomycetota</taxon>
        <taxon>Actinomycetes</taxon>
        <taxon>Propionibacteriales</taxon>
        <taxon>Nocardioidaceae</taxon>
        <taxon>Nocardioides</taxon>
    </lineage>
</organism>
<keyword evidence="1" id="KW-0121">Carboxypeptidase</keyword>
<evidence type="ECO:0000256" key="4">
    <source>
        <dbReference type="ARBA" id="ARBA00022801"/>
    </source>
</evidence>
<dbReference type="InterPro" id="IPR033124">
    <property type="entry name" value="Ser_caboxypep_his_AS"/>
</dbReference>
<evidence type="ECO:0000256" key="3">
    <source>
        <dbReference type="ARBA" id="ARBA00022729"/>
    </source>
</evidence>
<evidence type="ECO:0000313" key="8">
    <source>
        <dbReference type="Proteomes" id="UP001596072"/>
    </source>
</evidence>
<evidence type="ECO:0000313" key="7">
    <source>
        <dbReference type="EMBL" id="MFC5730814.1"/>
    </source>
</evidence>
<evidence type="ECO:0000256" key="5">
    <source>
        <dbReference type="ARBA" id="ARBA00023180"/>
    </source>
</evidence>
<protein>
    <submittedName>
        <fullName evidence="7">S10 family peptidase</fullName>
    </submittedName>
</protein>
<dbReference type="PANTHER" id="PTHR11802">
    <property type="entry name" value="SERINE PROTEASE FAMILY S10 SERINE CARBOXYPEPTIDASE"/>
    <property type="match status" value="1"/>
</dbReference>
<dbReference type="RefSeq" id="WP_168798134.1">
    <property type="nucleotide sequence ID" value="NZ_JBHSNS010000011.1"/>
</dbReference>
<accession>A0ABW0ZIM7</accession>
<dbReference type="PANTHER" id="PTHR11802:SF3">
    <property type="entry name" value="RETINOID-INDUCIBLE SERINE CARBOXYPEPTIDASE"/>
    <property type="match status" value="1"/>
</dbReference>
<keyword evidence="8" id="KW-1185">Reference proteome</keyword>
<comment type="caution">
    <text evidence="7">The sequence shown here is derived from an EMBL/GenBank/DDBJ whole genome shotgun (WGS) entry which is preliminary data.</text>
</comment>
<dbReference type="PRINTS" id="PR00724">
    <property type="entry name" value="CRBOXYPTASEC"/>
</dbReference>
<dbReference type="InterPro" id="IPR001563">
    <property type="entry name" value="Peptidase_S10"/>
</dbReference>